<evidence type="ECO:0000313" key="1">
    <source>
        <dbReference type="EMBL" id="KAK8871618.1"/>
    </source>
</evidence>
<proteinExistence type="predicted"/>
<dbReference type="Proteomes" id="UP001470230">
    <property type="component" value="Unassembled WGS sequence"/>
</dbReference>
<organism evidence="1 2">
    <name type="scientific">Tritrichomonas musculus</name>
    <dbReference type="NCBI Taxonomy" id="1915356"/>
    <lineage>
        <taxon>Eukaryota</taxon>
        <taxon>Metamonada</taxon>
        <taxon>Parabasalia</taxon>
        <taxon>Tritrichomonadida</taxon>
        <taxon>Tritrichomonadidae</taxon>
        <taxon>Tritrichomonas</taxon>
    </lineage>
</organism>
<dbReference type="EMBL" id="JAPFFF010000013">
    <property type="protein sequence ID" value="KAK8871618.1"/>
    <property type="molecule type" value="Genomic_DNA"/>
</dbReference>
<dbReference type="InterPro" id="IPR008979">
    <property type="entry name" value="Galactose-bd-like_sf"/>
</dbReference>
<name>A0ABR2J139_9EUKA</name>
<keyword evidence="2" id="KW-1185">Reference proteome</keyword>
<sequence length="154" mass="17802">MNYLKTNGSIENELSITFSSNYNNKDPFELLNYDDSSSGSYFQTGNEQNPSICFEFKKHQVMPTGYIIRSFNCSNHNHLKSWKIEGSNDLESWEIHDSQTNNDILNGANRVHLFNVSKNKGKPLKYVRIMETGSNRYGNNHMIMNSIEFYGKII</sequence>
<evidence type="ECO:0000313" key="2">
    <source>
        <dbReference type="Proteomes" id="UP001470230"/>
    </source>
</evidence>
<reference evidence="1 2" key="1">
    <citation type="submission" date="2024-04" db="EMBL/GenBank/DDBJ databases">
        <title>Tritrichomonas musculus Genome.</title>
        <authorList>
            <person name="Alves-Ferreira E."/>
            <person name="Grigg M."/>
            <person name="Lorenzi H."/>
            <person name="Galac M."/>
        </authorList>
    </citation>
    <scope>NUCLEOTIDE SEQUENCE [LARGE SCALE GENOMIC DNA]</scope>
    <source>
        <strain evidence="1 2">EAF2021</strain>
    </source>
</reference>
<evidence type="ECO:0008006" key="3">
    <source>
        <dbReference type="Google" id="ProtNLM"/>
    </source>
</evidence>
<dbReference type="Gene3D" id="2.60.120.260">
    <property type="entry name" value="Galactose-binding domain-like"/>
    <property type="match status" value="1"/>
</dbReference>
<dbReference type="SUPFAM" id="SSF49785">
    <property type="entry name" value="Galactose-binding domain-like"/>
    <property type="match status" value="1"/>
</dbReference>
<comment type="caution">
    <text evidence="1">The sequence shown here is derived from an EMBL/GenBank/DDBJ whole genome shotgun (WGS) entry which is preliminary data.</text>
</comment>
<gene>
    <name evidence="1" type="ORF">M9Y10_007353</name>
</gene>
<protein>
    <recommendedName>
        <fullName evidence="3">F5/8 type C domain-containing protein</fullName>
    </recommendedName>
</protein>
<accession>A0ABR2J139</accession>